<accession>A0A8X6X657</accession>
<name>A0A8X6X657_9ARAC</name>
<sequence>MSSTYRYEFLKGKPVSQLKLNSDRSSKNCIYKETLQAIDKNKPVDIYKIHSGPILNPSIQVTEQHTYLKSITKENKPEKGGLCKYFKSTESEYCCFCLQELFQKQTKLREFETKRKKNIKEVGNVFRLCGKN</sequence>
<evidence type="ECO:0000313" key="1">
    <source>
        <dbReference type="EMBL" id="GFY47723.1"/>
    </source>
</evidence>
<gene>
    <name evidence="1" type="primary">AVEN_102025_1</name>
    <name evidence="1" type="ORF">TNIN_71731</name>
</gene>
<dbReference type="OrthoDB" id="6422273at2759"/>
<keyword evidence="2" id="KW-1185">Reference proteome</keyword>
<organism evidence="1 2">
    <name type="scientific">Trichonephila inaurata madagascariensis</name>
    <dbReference type="NCBI Taxonomy" id="2747483"/>
    <lineage>
        <taxon>Eukaryota</taxon>
        <taxon>Metazoa</taxon>
        <taxon>Ecdysozoa</taxon>
        <taxon>Arthropoda</taxon>
        <taxon>Chelicerata</taxon>
        <taxon>Arachnida</taxon>
        <taxon>Araneae</taxon>
        <taxon>Araneomorphae</taxon>
        <taxon>Entelegynae</taxon>
        <taxon>Araneoidea</taxon>
        <taxon>Nephilidae</taxon>
        <taxon>Trichonephila</taxon>
        <taxon>Trichonephila inaurata</taxon>
    </lineage>
</organism>
<dbReference type="EMBL" id="BMAV01006073">
    <property type="protein sequence ID" value="GFY47723.1"/>
    <property type="molecule type" value="Genomic_DNA"/>
</dbReference>
<reference evidence="1" key="1">
    <citation type="submission" date="2020-08" db="EMBL/GenBank/DDBJ databases">
        <title>Multicomponent nature underlies the extraordinary mechanical properties of spider dragline silk.</title>
        <authorList>
            <person name="Kono N."/>
            <person name="Nakamura H."/>
            <person name="Mori M."/>
            <person name="Yoshida Y."/>
            <person name="Ohtoshi R."/>
            <person name="Malay A.D."/>
            <person name="Moran D.A.P."/>
            <person name="Tomita M."/>
            <person name="Numata K."/>
            <person name="Arakawa K."/>
        </authorList>
    </citation>
    <scope>NUCLEOTIDE SEQUENCE</scope>
</reference>
<dbReference type="AlphaFoldDB" id="A0A8X6X657"/>
<comment type="caution">
    <text evidence="1">The sequence shown here is derived from an EMBL/GenBank/DDBJ whole genome shotgun (WGS) entry which is preliminary data.</text>
</comment>
<proteinExistence type="predicted"/>
<protein>
    <submittedName>
        <fullName evidence="1">Uncharacterized protein</fullName>
    </submittedName>
</protein>
<dbReference type="Proteomes" id="UP000886998">
    <property type="component" value="Unassembled WGS sequence"/>
</dbReference>
<evidence type="ECO:0000313" key="2">
    <source>
        <dbReference type="Proteomes" id="UP000886998"/>
    </source>
</evidence>